<comment type="caution">
    <text evidence="4">The sequence shown here is derived from an EMBL/GenBank/DDBJ whole genome shotgun (WGS) entry which is preliminary data.</text>
</comment>
<feature type="domain" description="CCHC-type" evidence="3">
    <location>
        <begin position="356"/>
        <end position="369"/>
    </location>
</feature>
<sequence>MYPSKPADHRTGPWRSFLARTSPLKAAAVPDLRWRSTLSRGRPHAFARLAQGAVQSRSTELRAGQSCTQLRREDLGDAESSSPSRGARPTNVSNIAGMLNGIEQLNGSNYVTWKEKLEITMALLNFDYALLNDPPEVPKENNENYETLKKEYDIIKAKWDDSNRKCLMMIKGSITQSMRGALPDCETAKGYFAKIEHQFKGSSKVYATSLIRRLIDEKYDPTGSLREHIMKKCNMAAKLKSMEMEISNGFLVHFIMSSLPPQFDPFMINYNAMDVKWEIDEMMARCVQEEERLKADRIDHVNQFGHSQKKKYKKFVNEYVKPKPYKFKEKGQSSKGSQQKKPEKAPNAEGNNSNACHFCGKGGHRRKDCFGFKRWLKERGIQYEEDPKRGERTIRVANGVEAYAEAIGDFTLTLHGGFKLQLNNTTKFVETRHAVFLESDMMRGSMTPREIVLEEKQEYVPMPVIQEPVFPVHTEIAPQVSAPVADGAHITGQQKDQEQQLRVYSRRQRAANATPADTPATVPDVTSNDALIENNQQSQTVINVPNNEPLRRSQRARKPAIPDDYLTYMSEDTNEPVLDNDPTSFKEAMESEYSSKWLDAMKDEMKSMSTNDVWDLVEIPEGAKTVGCKWVYKTKRDSKGDIERYQSNPGLDHWKAAKKVLRYLQGTKGLMLTYEKSDNLEIVGYSDADFAGCVDTKKSTSGYIFTLAKEAISWKSSKQTVTASSTMQAEFVACYEATGQAVWLKNFIPALRVIDSISRPLTLYCDNQPAVIYASNNKSSAAGKFIDLKYLVVKDRIQDQTIDIKYISTKFMLADPLTKGLPPSIFREHVAGMGLVESF</sequence>
<feature type="region of interest" description="Disordered" evidence="2">
    <location>
        <begin position="327"/>
        <end position="354"/>
    </location>
</feature>
<dbReference type="CDD" id="cd09272">
    <property type="entry name" value="RNase_HI_RT_Ty1"/>
    <property type="match status" value="1"/>
</dbReference>
<dbReference type="PROSITE" id="PS50158">
    <property type="entry name" value="ZF_CCHC"/>
    <property type="match status" value="1"/>
</dbReference>
<dbReference type="GO" id="GO:0003676">
    <property type="term" value="F:nucleic acid binding"/>
    <property type="evidence" value="ECO:0007669"/>
    <property type="project" value="InterPro"/>
</dbReference>
<dbReference type="Proteomes" id="UP001231189">
    <property type="component" value="Unassembled WGS sequence"/>
</dbReference>
<evidence type="ECO:0000259" key="3">
    <source>
        <dbReference type="PROSITE" id="PS50158"/>
    </source>
</evidence>
<keyword evidence="1" id="KW-0862">Zinc</keyword>
<accession>A0AAD8R242</accession>
<evidence type="ECO:0000256" key="1">
    <source>
        <dbReference type="PROSITE-ProRule" id="PRU00047"/>
    </source>
</evidence>
<dbReference type="GO" id="GO:0008270">
    <property type="term" value="F:zinc ion binding"/>
    <property type="evidence" value="ECO:0007669"/>
    <property type="project" value="UniProtKB-KW"/>
</dbReference>
<proteinExistence type="predicted"/>
<dbReference type="Pfam" id="PF14223">
    <property type="entry name" value="Retrotran_gag_2"/>
    <property type="match status" value="1"/>
</dbReference>
<gene>
    <name evidence="4" type="ORF">QYE76_036075</name>
</gene>
<dbReference type="InterPro" id="IPR001878">
    <property type="entry name" value="Znf_CCHC"/>
</dbReference>
<organism evidence="4 5">
    <name type="scientific">Lolium multiflorum</name>
    <name type="common">Italian ryegrass</name>
    <name type="synonym">Lolium perenne subsp. multiflorum</name>
    <dbReference type="NCBI Taxonomy" id="4521"/>
    <lineage>
        <taxon>Eukaryota</taxon>
        <taxon>Viridiplantae</taxon>
        <taxon>Streptophyta</taxon>
        <taxon>Embryophyta</taxon>
        <taxon>Tracheophyta</taxon>
        <taxon>Spermatophyta</taxon>
        <taxon>Magnoliopsida</taxon>
        <taxon>Liliopsida</taxon>
        <taxon>Poales</taxon>
        <taxon>Poaceae</taxon>
        <taxon>BOP clade</taxon>
        <taxon>Pooideae</taxon>
        <taxon>Poodae</taxon>
        <taxon>Poeae</taxon>
        <taxon>Poeae Chloroplast Group 2 (Poeae type)</taxon>
        <taxon>Loliodinae</taxon>
        <taxon>Loliinae</taxon>
        <taxon>Lolium</taxon>
    </lineage>
</organism>
<keyword evidence="1" id="KW-0479">Metal-binding</keyword>
<evidence type="ECO:0000256" key="2">
    <source>
        <dbReference type="SAM" id="MobiDB-lite"/>
    </source>
</evidence>
<keyword evidence="5" id="KW-1185">Reference proteome</keyword>
<dbReference type="PANTHER" id="PTHR11439">
    <property type="entry name" value="GAG-POL-RELATED RETROTRANSPOSON"/>
    <property type="match status" value="1"/>
</dbReference>
<reference evidence="4" key="1">
    <citation type="submission" date="2023-07" db="EMBL/GenBank/DDBJ databases">
        <title>A chromosome-level genome assembly of Lolium multiflorum.</title>
        <authorList>
            <person name="Chen Y."/>
            <person name="Copetti D."/>
            <person name="Kolliker R."/>
            <person name="Studer B."/>
        </authorList>
    </citation>
    <scope>NUCLEOTIDE SEQUENCE</scope>
    <source>
        <strain evidence="4">02402/16</strain>
        <tissue evidence="4">Leaf</tissue>
    </source>
</reference>
<keyword evidence="1" id="KW-0863">Zinc-finger</keyword>
<feature type="region of interest" description="Disordered" evidence="2">
    <location>
        <begin position="71"/>
        <end position="90"/>
    </location>
</feature>
<dbReference type="AlphaFoldDB" id="A0AAD8R242"/>
<dbReference type="EMBL" id="JAUUTY010000007">
    <property type="protein sequence ID" value="KAK1612402.1"/>
    <property type="molecule type" value="Genomic_DNA"/>
</dbReference>
<evidence type="ECO:0000313" key="5">
    <source>
        <dbReference type="Proteomes" id="UP001231189"/>
    </source>
</evidence>
<dbReference type="PANTHER" id="PTHR11439:SF467">
    <property type="entry name" value="INTEGRASE CATALYTIC DOMAIN-CONTAINING PROTEIN"/>
    <property type="match status" value="1"/>
</dbReference>
<name>A0AAD8R242_LOLMU</name>
<protein>
    <recommendedName>
        <fullName evidence="3">CCHC-type domain-containing protein</fullName>
    </recommendedName>
</protein>
<evidence type="ECO:0000313" key="4">
    <source>
        <dbReference type="EMBL" id="KAK1612402.1"/>
    </source>
</evidence>
<feature type="compositionally biased region" description="Polar residues" evidence="2">
    <location>
        <begin position="79"/>
        <end position="90"/>
    </location>
</feature>